<dbReference type="Proteomes" id="UP000494255">
    <property type="component" value="Unassembled WGS sequence"/>
</dbReference>
<feature type="compositionally biased region" description="Basic and acidic residues" evidence="1">
    <location>
        <begin position="53"/>
        <end position="66"/>
    </location>
</feature>
<evidence type="ECO:0000313" key="3">
    <source>
        <dbReference type="Proteomes" id="UP000494255"/>
    </source>
</evidence>
<name>A0A6J5B324_9BURK</name>
<feature type="region of interest" description="Disordered" evidence="1">
    <location>
        <begin position="1"/>
        <end position="29"/>
    </location>
</feature>
<keyword evidence="3" id="KW-1185">Reference proteome</keyword>
<evidence type="ECO:0000313" key="2">
    <source>
        <dbReference type="EMBL" id="CAB3690168.1"/>
    </source>
</evidence>
<evidence type="ECO:0000256" key="1">
    <source>
        <dbReference type="SAM" id="MobiDB-lite"/>
    </source>
</evidence>
<reference evidence="2 3" key="1">
    <citation type="submission" date="2020-04" db="EMBL/GenBank/DDBJ databases">
        <authorList>
            <person name="De Canck E."/>
        </authorList>
    </citation>
    <scope>NUCLEOTIDE SEQUENCE [LARGE SCALE GENOMIC DNA]</scope>
    <source>
        <strain evidence="2 3">LMG 24238</strain>
    </source>
</reference>
<sequence>MGEAACAPGSAALGATRQGAGSAIRNGSSGARVCGEADWLAPHGRKAVPGKKSVGEHHVARARRVESAPPAS</sequence>
<organism evidence="2 3">
    <name type="scientific">Paraburkholderia sediminicola</name>
    <dbReference type="NCBI Taxonomy" id="458836"/>
    <lineage>
        <taxon>Bacteria</taxon>
        <taxon>Pseudomonadati</taxon>
        <taxon>Pseudomonadota</taxon>
        <taxon>Betaproteobacteria</taxon>
        <taxon>Burkholderiales</taxon>
        <taxon>Burkholderiaceae</taxon>
        <taxon>Paraburkholderia</taxon>
    </lineage>
</organism>
<accession>A0A6J5B324</accession>
<feature type="region of interest" description="Disordered" evidence="1">
    <location>
        <begin position="44"/>
        <end position="72"/>
    </location>
</feature>
<feature type="compositionally biased region" description="Low complexity" evidence="1">
    <location>
        <begin position="1"/>
        <end position="15"/>
    </location>
</feature>
<protein>
    <submittedName>
        <fullName evidence="2">Uncharacterized protein</fullName>
    </submittedName>
</protein>
<dbReference type="EMBL" id="CADIKC010000003">
    <property type="protein sequence ID" value="CAB3690168.1"/>
    <property type="molecule type" value="Genomic_DNA"/>
</dbReference>
<dbReference type="AlphaFoldDB" id="A0A6J5B324"/>
<proteinExistence type="predicted"/>
<gene>
    <name evidence="2" type="ORF">LMG24238_03077</name>
</gene>